<keyword evidence="8" id="KW-1185">Reference proteome</keyword>
<dbReference type="GeneID" id="87892771"/>
<dbReference type="Gene3D" id="1.10.510.10">
    <property type="entry name" value="Transferase(Phosphotransferase) domain 1"/>
    <property type="match status" value="1"/>
</dbReference>
<evidence type="ECO:0000256" key="3">
    <source>
        <dbReference type="ARBA" id="ARBA00022741"/>
    </source>
</evidence>
<dbReference type="Pfam" id="PF00069">
    <property type="entry name" value="Pkinase"/>
    <property type="match status" value="2"/>
</dbReference>
<keyword evidence="2" id="KW-0808">Transferase</keyword>
<evidence type="ECO:0000256" key="4">
    <source>
        <dbReference type="ARBA" id="ARBA00022777"/>
    </source>
</evidence>
<dbReference type="PANTHER" id="PTHR45646">
    <property type="entry name" value="SERINE/THREONINE-PROTEIN KINASE DOA-RELATED"/>
    <property type="match status" value="1"/>
</dbReference>
<evidence type="ECO:0000256" key="1">
    <source>
        <dbReference type="ARBA" id="ARBA00022527"/>
    </source>
</evidence>
<keyword evidence="3" id="KW-0547">Nucleotide-binding</keyword>
<protein>
    <recommendedName>
        <fullName evidence="6">Protein kinase domain-containing protein</fullName>
    </recommendedName>
</protein>
<dbReference type="EMBL" id="JAFFGZ010000003">
    <property type="protein sequence ID" value="KAK4646923.1"/>
    <property type="molecule type" value="Genomic_DNA"/>
</dbReference>
<reference evidence="7 8" key="1">
    <citation type="journal article" date="2023" name="bioRxiv">
        <title>High-quality genome assemblies of four members of thePodospora anserinaspecies complex.</title>
        <authorList>
            <person name="Ament-Velasquez S.L."/>
            <person name="Vogan A.A."/>
            <person name="Wallerman O."/>
            <person name="Hartmann F."/>
            <person name="Gautier V."/>
            <person name="Silar P."/>
            <person name="Giraud T."/>
            <person name="Johannesson H."/>
        </authorList>
    </citation>
    <scope>NUCLEOTIDE SEQUENCE [LARGE SCALE GENOMIC DNA]</scope>
    <source>
        <strain evidence="7 8">CBS 112042</strain>
    </source>
</reference>
<dbReference type="InterPro" id="IPR000719">
    <property type="entry name" value="Prot_kinase_dom"/>
</dbReference>
<comment type="caution">
    <text evidence="7">The sequence shown here is derived from an EMBL/GenBank/DDBJ whole genome shotgun (WGS) entry which is preliminary data.</text>
</comment>
<dbReference type="PANTHER" id="PTHR45646:SF11">
    <property type="entry name" value="SERINE_THREONINE-PROTEIN KINASE DOA"/>
    <property type="match status" value="1"/>
</dbReference>
<dbReference type="InterPro" id="IPR051175">
    <property type="entry name" value="CLK_kinases"/>
</dbReference>
<keyword evidence="1" id="KW-0723">Serine/threonine-protein kinase</keyword>
<dbReference type="PROSITE" id="PS50011">
    <property type="entry name" value="PROTEIN_KINASE_DOM"/>
    <property type="match status" value="1"/>
</dbReference>
<accession>A0ABR0FSJ7</accession>
<evidence type="ECO:0000313" key="8">
    <source>
        <dbReference type="Proteomes" id="UP001322138"/>
    </source>
</evidence>
<dbReference type="RefSeq" id="XP_062735899.1">
    <property type="nucleotide sequence ID" value="XM_062873289.1"/>
</dbReference>
<organism evidence="7 8">
    <name type="scientific">Podospora bellae-mahoneyi</name>
    <dbReference type="NCBI Taxonomy" id="2093777"/>
    <lineage>
        <taxon>Eukaryota</taxon>
        <taxon>Fungi</taxon>
        <taxon>Dikarya</taxon>
        <taxon>Ascomycota</taxon>
        <taxon>Pezizomycotina</taxon>
        <taxon>Sordariomycetes</taxon>
        <taxon>Sordariomycetidae</taxon>
        <taxon>Sordariales</taxon>
        <taxon>Podosporaceae</taxon>
        <taxon>Podospora</taxon>
    </lineage>
</organism>
<name>A0ABR0FSJ7_9PEZI</name>
<dbReference type="Proteomes" id="UP001322138">
    <property type="component" value="Unassembled WGS sequence"/>
</dbReference>
<sequence length="427" mass="47975">MWVLAALQSYQRRLRSLSAKAMVNILEYNIGVAAEDLNRYCPGGFHPIHLHDKLHNGRYEIVHKLGFGAFSTVWLARDNQEQRNVTVKIVTADKSDETSRELSVLQALKERGDVNHPGHNHVSHLVESFHIQGPNGRHLCAVQDLLGPTTSSVTDRCPNYRLEGNLARSISRQLLLAVDYLHSAGVAHGDIHMGNVLFRLPELEVASPEVIIKDLGPPQTGKIARKDGGPLEPGMPEYLVEPAEFNPKIYPHLREVRLIDFGESFFLSNPPSEISTPMSLHPPELVFQRGLSRAVDIWNLGSTTYELITGRTPFEADFDDKDLIPQYQKVIGGLPEQWIQDALASGVLKEPPNYSTAEYFLSLEEEIRRSYNDGYERDTLQFGEAELETLGCYLRKLLVVDPDHRATTSELLNDPWVSQKESKSQAT</sequence>
<keyword evidence="5" id="KW-0067">ATP-binding</keyword>
<dbReference type="Gene3D" id="3.30.200.20">
    <property type="entry name" value="Phosphorylase Kinase, domain 1"/>
    <property type="match status" value="1"/>
</dbReference>
<evidence type="ECO:0000256" key="5">
    <source>
        <dbReference type="ARBA" id="ARBA00022840"/>
    </source>
</evidence>
<evidence type="ECO:0000313" key="7">
    <source>
        <dbReference type="EMBL" id="KAK4646923.1"/>
    </source>
</evidence>
<feature type="domain" description="Protein kinase" evidence="6">
    <location>
        <begin position="59"/>
        <end position="417"/>
    </location>
</feature>
<dbReference type="InterPro" id="IPR011009">
    <property type="entry name" value="Kinase-like_dom_sf"/>
</dbReference>
<keyword evidence="4" id="KW-0418">Kinase</keyword>
<evidence type="ECO:0000259" key="6">
    <source>
        <dbReference type="PROSITE" id="PS50011"/>
    </source>
</evidence>
<evidence type="ECO:0000256" key="2">
    <source>
        <dbReference type="ARBA" id="ARBA00022679"/>
    </source>
</evidence>
<proteinExistence type="predicted"/>
<dbReference type="SUPFAM" id="SSF56112">
    <property type="entry name" value="Protein kinase-like (PK-like)"/>
    <property type="match status" value="1"/>
</dbReference>
<dbReference type="SMART" id="SM00220">
    <property type="entry name" value="S_TKc"/>
    <property type="match status" value="1"/>
</dbReference>
<gene>
    <name evidence="7" type="ORF">QC761_100420</name>
</gene>